<name>A0A8C3JH05_9CHAR</name>
<reference evidence="1" key="1">
    <citation type="submission" date="2025-08" db="UniProtKB">
        <authorList>
            <consortium name="Ensembl"/>
        </authorList>
    </citation>
    <scope>IDENTIFICATION</scope>
</reference>
<proteinExistence type="predicted"/>
<accession>A0A8C3JH05</accession>
<organism evidence="1 2">
    <name type="scientific">Calidris pygmaea</name>
    <name type="common">Spoon-billed sandpiper</name>
    <dbReference type="NCBI Taxonomy" id="425635"/>
    <lineage>
        <taxon>Eukaryota</taxon>
        <taxon>Metazoa</taxon>
        <taxon>Chordata</taxon>
        <taxon>Craniata</taxon>
        <taxon>Vertebrata</taxon>
        <taxon>Euteleostomi</taxon>
        <taxon>Archelosauria</taxon>
        <taxon>Archosauria</taxon>
        <taxon>Dinosauria</taxon>
        <taxon>Saurischia</taxon>
        <taxon>Theropoda</taxon>
        <taxon>Coelurosauria</taxon>
        <taxon>Aves</taxon>
        <taxon>Neognathae</taxon>
        <taxon>Neoaves</taxon>
        <taxon>Charadriiformes</taxon>
        <taxon>Scolopacidae</taxon>
        <taxon>Calidris</taxon>
    </lineage>
</organism>
<reference evidence="1" key="2">
    <citation type="submission" date="2025-09" db="UniProtKB">
        <authorList>
            <consortium name="Ensembl"/>
        </authorList>
    </citation>
    <scope>IDENTIFICATION</scope>
</reference>
<keyword evidence="2" id="KW-1185">Reference proteome</keyword>
<dbReference type="Proteomes" id="UP000694419">
    <property type="component" value="Unplaced"/>
</dbReference>
<evidence type="ECO:0000313" key="2">
    <source>
        <dbReference type="Proteomes" id="UP000694419"/>
    </source>
</evidence>
<dbReference type="AlphaFoldDB" id="A0A8C3JH05"/>
<evidence type="ECO:0000313" key="1">
    <source>
        <dbReference type="Ensembl" id="ENSCPGP00000008723.1"/>
    </source>
</evidence>
<protein>
    <submittedName>
        <fullName evidence="1">Uncharacterized protein</fullName>
    </submittedName>
</protein>
<dbReference type="Ensembl" id="ENSCPGT00000009575.1">
    <property type="protein sequence ID" value="ENSCPGP00000008723.1"/>
    <property type="gene ID" value="ENSCPGG00000006194.1"/>
</dbReference>
<sequence length="76" mass="8607">SLSFCISVVNVPISRQGCLALFIISIAKCLWFFKKEAGFVSTCPFSFQNARQLESVFCICFSLWHLHKGGVKKLEF</sequence>